<dbReference type="InterPro" id="IPR051548">
    <property type="entry name" value="Grx-like_ET"/>
</dbReference>
<dbReference type="Pfam" id="PF04784">
    <property type="entry name" value="DUF547"/>
    <property type="match status" value="1"/>
</dbReference>
<evidence type="ECO:0000313" key="4">
    <source>
        <dbReference type="Proteomes" id="UP000664144"/>
    </source>
</evidence>
<sequence length="254" mass="28811">MKKIYSYQLVILRLSLVLVLVSASAIAQAASTSAQISTSTTAFLKRFVNKAGEVNYGAIQRDPQQLDDLLQDIASYDTKAWASQADLYAFYLNAYNVLVIGEIVANYPLTSVQQMPGFFDKKQMLVAGEKMTLDQLEHNKLRKLYDDPRLHFVLVCGTTSCPRLSREAYTGKELFVQLNTQTQRVLQDPAFVQVDAVAKTVKLPEIFKWYEAEFSSKGKTGLAYINQYRSENSVPASFSTDYYSYDWRLNDQKK</sequence>
<evidence type="ECO:0000259" key="2">
    <source>
        <dbReference type="Pfam" id="PF04784"/>
    </source>
</evidence>
<evidence type="ECO:0000313" key="3">
    <source>
        <dbReference type="EMBL" id="MBO0360300.1"/>
    </source>
</evidence>
<dbReference type="AlphaFoldDB" id="A0A939EZD4"/>
<dbReference type="Proteomes" id="UP000664144">
    <property type="component" value="Unassembled WGS sequence"/>
</dbReference>
<comment type="caution">
    <text evidence="3">The sequence shown here is derived from an EMBL/GenBank/DDBJ whole genome shotgun (WGS) entry which is preliminary data.</text>
</comment>
<dbReference type="GO" id="GO:0009055">
    <property type="term" value="F:electron transfer activity"/>
    <property type="evidence" value="ECO:0007669"/>
    <property type="project" value="TreeGrafter"/>
</dbReference>
<evidence type="ECO:0000256" key="1">
    <source>
        <dbReference type="SAM" id="SignalP"/>
    </source>
</evidence>
<organism evidence="3 4">
    <name type="scientific">Hymenobacter telluris</name>
    <dbReference type="NCBI Taxonomy" id="2816474"/>
    <lineage>
        <taxon>Bacteria</taxon>
        <taxon>Pseudomonadati</taxon>
        <taxon>Bacteroidota</taxon>
        <taxon>Cytophagia</taxon>
        <taxon>Cytophagales</taxon>
        <taxon>Hymenobacteraceae</taxon>
        <taxon>Hymenobacter</taxon>
    </lineage>
</organism>
<proteinExistence type="predicted"/>
<keyword evidence="4" id="KW-1185">Reference proteome</keyword>
<dbReference type="InterPro" id="IPR006869">
    <property type="entry name" value="DUF547"/>
</dbReference>
<feature type="signal peptide" evidence="1">
    <location>
        <begin position="1"/>
        <end position="29"/>
    </location>
</feature>
<reference evidence="3" key="1">
    <citation type="submission" date="2021-03" db="EMBL/GenBank/DDBJ databases">
        <authorList>
            <person name="Kim M.K."/>
        </authorList>
    </citation>
    <scope>NUCLEOTIDE SEQUENCE</scope>
    <source>
        <strain evidence="3">BT186</strain>
    </source>
</reference>
<accession>A0A939EZD4</accession>
<dbReference type="EMBL" id="JAFLQZ010000018">
    <property type="protein sequence ID" value="MBO0360300.1"/>
    <property type="molecule type" value="Genomic_DNA"/>
</dbReference>
<name>A0A939EZD4_9BACT</name>
<feature type="chain" id="PRO_5037465134" evidence="1">
    <location>
        <begin position="30"/>
        <end position="254"/>
    </location>
</feature>
<keyword evidence="1" id="KW-0732">Signal</keyword>
<dbReference type="PANTHER" id="PTHR34386">
    <property type="entry name" value="GLUTAREDOXIN"/>
    <property type="match status" value="1"/>
</dbReference>
<dbReference type="RefSeq" id="WP_206986245.1">
    <property type="nucleotide sequence ID" value="NZ_JAFLQZ010000018.1"/>
</dbReference>
<dbReference type="PANTHER" id="PTHR34386:SF1">
    <property type="entry name" value="GLUTAREDOXIN-LIKE PROTEIN NRDH"/>
    <property type="match status" value="1"/>
</dbReference>
<feature type="domain" description="DUF547" evidence="2">
    <location>
        <begin position="84"/>
        <end position="184"/>
    </location>
</feature>
<gene>
    <name evidence="3" type="ORF">J0X19_20235</name>
</gene>
<protein>
    <submittedName>
        <fullName evidence="3">DUF547 domain-containing protein</fullName>
    </submittedName>
</protein>
<dbReference type="GO" id="GO:0045454">
    <property type="term" value="P:cell redox homeostasis"/>
    <property type="evidence" value="ECO:0007669"/>
    <property type="project" value="TreeGrafter"/>
</dbReference>